<evidence type="ECO:0000256" key="1">
    <source>
        <dbReference type="SAM" id="MobiDB-lite"/>
    </source>
</evidence>
<reference evidence="2" key="1">
    <citation type="journal article" date="2014" name="Front. Microbiol.">
        <title>High frequency of phylogenetically diverse reductive dehalogenase-homologous genes in deep subseafloor sedimentary metagenomes.</title>
        <authorList>
            <person name="Kawai M."/>
            <person name="Futagami T."/>
            <person name="Toyoda A."/>
            <person name="Takaki Y."/>
            <person name="Nishi S."/>
            <person name="Hori S."/>
            <person name="Arai W."/>
            <person name="Tsubouchi T."/>
            <person name="Morono Y."/>
            <person name="Uchiyama I."/>
            <person name="Ito T."/>
            <person name="Fujiyama A."/>
            <person name="Inagaki F."/>
            <person name="Takami H."/>
        </authorList>
    </citation>
    <scope>NUCLEOTIDE SEQUENCE</scope>
    <source>
        <strain evidence="2">Expedition CK06-06</strain>
    </source>
</reference>
<dbReference type="AlphaFoldDB" id="X1ICI2"/>
<comment type="caution">
    <text evidence="2">The sequence shown here is derived from an EMBL/GenBank/DDBJ whole genome shotgun (WGS) entry which is preliminary data.</text>
</comment>
<accession>X1ICI2</accession>
<sequence>MAKAKVAKCGAKTRRGKPCQHEAGWGTDHVGEGKCKQHGGRSLRGRAHPAYRHGKHMMPSLPPPIDIDRWQRFQESYDP</sequence>
<gene>
    <name evidence="2" type="ORF">S03H2_38316</name>
</gene>
<dbReference type="EMBL" id="BARU01023624">
    <property type="protein sequence ID" value="GAH55293.1"/>
    <property type="molecule type" value="Genomic_DNA"/>
</dbReference>
<evidence type="ECO:0000313" key="2">
    <source>
        <dbReference type="EMBL" id="GAH55293.1"/>
    </source>
</evidence>
<feature type="non-terminal residue" evidence="2">
    <location>
        <position position="79"/>
    </location>
</feature>
<protein>
    <submittedName>
        <fullName evidence="2">Uncharacterized protein</fullName>
    </submittedName>
</protein>
<name>X1ICI2_9ZZZZ</name>
<proteinExistence type="predicted"/>
<feature type="compositionally biased region" description="Basic residues" evidence="1">
    <location>
        <begin position="36"/>
        <end position="47"/>
    </location>
</feature>
<feature type="region of interest" description="Disordered" evidence="1">
    <location>
        <begin position="1"/>
        <end position="47"/>
    </location>
</feature>
<organism evidence="2">
    <name type="scientific">marine sediment metagenome</name>
    <dbReference type="NCBI Taxonomy" id="412755"/>
    <lineage>
        <taxon>unclassified sequences</taxon>
        <taxon>metagenomes</taxon>
        <taxon>ecological metagenomes</taxon>
    </lineage>
</organism>